<dbReference type="CDD" id="cd01221">
    <property type="entry name" value="PH_ephexin"/>
    <property type="match status" value="1"/>
</dbReference>
<evidence type="ECO:0000313" key="5">
    <source>
        <dbReference type="Proteomes" id="UP000069940"/>
    </source>
</evidence>
<dbReference type="CDD" id="cd11793">
    <property type="entry name" value="SH3_ephexin1_like"/>
    <property type="match status" value="1"/>
</dbReference>
<dbReference type="InterPro" id="IPR036028">
    <property type="entry name" value="SH3-like_dom_sf"/>
</dbReference>
<dbReference type="SUPFAM" id="SSF50044">
    <property type="entry name" value="SH3-domain"/>
    <property type="match status" value="1"/>
</dbReference>
<keyword evidence="5" id="KW-1185">Reference proteome</keyword>
<dbReference type="RefSeq" id="XP_062713455.1">
    <property type="nucleotide sequence ID" value="XM_062857471.1"/>
</dbReference>
<feature type="domain" description="SH3" evidence="3">
    <location>
        <begin position="136"/>
        <end position="202"/>
    </location>
</feature>
<dbReference type="Pfam" id="PF14604">
    <property type="entry name" value="SH3_9"/>
    <property type="match status" value="1"/>
</dbReference>
<dbReference type="Proteomes" id="UP000069940">
    <property type="component" value="Unassembled WGS sequence"/>
</dbReference>
<evidence type="ECO:0000256" key="2">
    <source>
        <dbReference type="PROSITE-ProRule" id="PRU00192"/>
    </source>
</evidence>
<dbReference type="EnsemblMetazoa" id="AALFPA23_002665.R2610">
    <property type="protein sequence ID" value="AALFPA23_002665.P2610"/>
    <property type="gene ID" value="AALFPA23_002665"/>
</dbReference>
<dbReference type="GeneID" id="115261534"/>
<sequence length="236" mass="27160">MSVAHENGAIQWEEAVLHDAKLTFGKKFSKNNIYAFLFTDLIVLTKKKGDETFLVTDYCPRALLTVNYGDIVPQLPTKEMQAIGKHLIIMTLLENHEGKTIEMIISCPSETERERWLKVTEPLSSENPDEKIYEQWDCPQLVAIHPYQALQPDELDLDITEVVNVHRKMADDSDDGWYEGERIRDGAVVGWFPSNYTKEIPSAHVRAKHIKQRNVLLSYTSKYIDTTTRTLQHSKK</sequence>
<organism evidence="4 5">
    <name type="scientific">Aedes albopictus</name>
    <name type="common">Asian tiger mosquito</name>
    <name type="synonym">Stegomyia albopicta</name>
    <dbReference type="NCBI Taxonomy" id="7160"/>
    <lineage>
        <taxon>Eukaryota</taxon>
        <taxon>Metazoa</taxon>
        <taxon>Ecdysozoa</taxon>
        <taxon>Arthropoda</taxon>
        <taxon>Hexapoda</taxon>
        <taxon>Insecta</taxon>
        <taxon>Pterygota</taxon>
        <taxon>Neoptera</taxon>
        <taxon>Endopterygota</taxon>
        <taxon>Diptera</taxon>
        <taxon>Nematocera</taxon>
        <taxon>Culicoidea</taxon>
        <taxon>Culicidae</taxon>
        <taxon>Culicinae</taxon>
        <taxon>Aedini</taxon>
        <taxon>Aedes</taxon>
        <taxon>Stegomyia</taxon>
    </lineage>
</organism>
<dbReference type="PROSITE" id="PS50002">
    <property type="entry name" value="SH3"/>
    <property type="match status" value="1"/>
</dbReference>
<dbReference type="PANTHER" id="PTHR12845">
    <property type="entry name" value="GUANINE NUCLEOTIDE EXCHANGE FACTOR"/>
    <property type="match status" value="1"/>
</dbReference>
<accession>A0ABM1XTB5</accession>
<evidence type="ECO:0000256" key="1">
    <source>
        <dbReference type="ARBA" id="ARBA00022443"/>
    </source>
</evidence>
<evidence type="ECO:0000313" key="4">
    <source>
        <dbReference type="EnsemblMetazoa" id="AALFPA23_002665.P2610"/>
    </source>
</evidence>
<evidence type="ECO:0000259" key="3">
    <source>
        <dbReference type="PROSITE" id="PS50002"/>
    </source>
</evidence>
<dbReference type="InterPro" id="IPR011993">
    <property type="entry name" value="PH-like_dom_sf"/>
</dbReference>
<dbReference type="InterPro" id="IPR047270">
    <property type="entry name" value="PH_ephexin"/>
</dbReference>
<dbReference type="InterPro" id="IPR001452">
    <property type="entry name" value="SH3_domain"/>
</dbReference>
<reference evidence="4" key="2">
    <citation type="submission" date="2025-05" db="UniProtKB">
        <authorList>
            <consortium name="EnsemblMetazoa"/>
        </authorList>
    </citation>
    <scope>IDENTIFICATION</scope>
    <source>
        <strain evidence="4">Foshan</strain>
    </source>
</reference>
<reference evidence="5" key="1">
    <citation type="journal article" date="2015" name="Proc. Natl. Acad. Sci. U.S.A.">
        <title>Genome sequence of the Asian Tiger mosquito, Aedes albopictus, reveals insights into its biology, genetics, and evolution.</title>
        <authorList>
            <person name="Chen X.G."/>
            <person name="Jiang X."/>
            <person name="Gu J."/>
            <person name="Xu M."/>
            <person name="Wu Y."/>
            <person name="Deng Y."/>
            <person name="Zhang C."/>
            <person name="Bonizzoni M."/>
            <person name="Dermauw W."/>
            <person name="Vontas J."/>
            <person name="Armbruster P."/>
            <person name="Huang X."/>
            <person name="Yang Y."/>
            <person name="Zhang H."/>
            <person name="He W."/>
            <person name="Peng H."/>
            <person name="Liu Y."/>
            <person name="Wu K."/>
            <person name="Chen J."/>
            <person name="Lirakis M."/>
            <person name="Topalis P."/>
            <person name="Van Leeuwen T."/>
            <person name="Hall A.B."/>
            <person name="Jiang X."/>
            <person name="Thorpe C."/>
            <person name="Mueller R.L."/>
            <person name="Sun C."/>
            <person name="Waterhouse R.M."/>
            <person name="Yan G."/>
            <person name="Tu Z.J."/>
            <person name="Fang X."/>
            <person name="James A.A."/>
        </authorList>
    </citation>
    <scope>NUCLEOTIDE SEQUENCE [LARGE SCALE GENOMIC DNA]</scope>
    <source>
        <strain evidence="5">Foshan</strain>
    </source>
</reference>
<proteinExistence type="predicted"/>
<dbReference type="PANTHER" id="PTHR12845:SF5">
    <property type="entry name" value="EPHEXIN, ISOFORM D"/>
    <property type="match status" value="1"/>
</dbReference>
<protein>
    <recommendedName>
        <fullName evidence="3">SH3 domain-containing protein</fullName>
    </recommendedName>
</protein>
<dbReference type="SMART" id="SM00326">
    <property type="entry name" value="SH3"/>
    <property type="match status" value="1"/>
</dbReference>
<dbReference type="InterPro" id="IPR047271">
    <property type="entry name" value="Ephexin-like"/>
</dbReference>
<name>A0ABM1XTB5_AEDAL</name>
<keyword evidence="1 2" id="KW-0728">SH3 domain</keyword>
<dbReference type="Gene3D" id="2.30.30.40">
    <property type="entry name" value="SH3 Domains"/>
    <property type="match status" value="1"/>
</dbReference>
<dbReference type="SUPFAM" id="SSF50729">
    <property type="entry name" value="PH domain-like"/>
    <property type="match status" value="1"/>
</dbReference>
<dbReference type="Gene3D" id="2.30.29.30">
    <property type="entry name" value="Pleckstrin-homology domain (PH domain)/Phosphotyrosine-binding domain (PTB)"/>
    <property type="match status" value="1"/>
</dbReference>